<dbReference type="EMBL" id="CYRY02002910">
    <property type="protein sequence ID" value="VCW67617.1"/>
    <property type="molecule type" value="Genomic_DNA"/>
</dbReference>
<name>A0A9X9LGG6_GULGU</name>
<keyword evidence="3" id="KW-1133">Transmembrane helix</keyword>
<evidence type="ECO:0000256" key="6">
    <source>
        <dbReference type="ARBA" id="ARBA00023319"/>
    </source>
</evidence>
<dbReference type="InterPro" id="IPR036179">
    <property type="entry name" value="Ig-like_dom_sf"/>
</dbReference>
<evidence type="ECO:0000313" key="8">
    <source>
        <dbReference type="Proteomes" id="UP000269945"/>
    </source>
</evidence>
<evidence type="ECO:0008006" key="9">
    <source>
        <dbReference type="Google" id="ProtNLM"/>
    </source>
</evidence>
<comment type="subcellular location">
    <subcellularLocation>
        <location evidence="1">Membrane</location>
    </subcellularLocation>
</comment>
<keyword evidence="4" id="KW-0472">Membrane</keyword>
<gene>
    <name evidence="7" type="ORF">BN2614_LOCUS2</name>
</gene>
<dbReference type="SUPFAM" id="SSF48726">
    <property type="entry name" value="Immunoglobulin"/>
    <property type="match status" value="1"/>
</dbReference>
<dbReference type="GO" id="GO:0016020">
    <property type="term" value="C:membrane"/>
    <property type="evidence" value="ECO:0007669"/>
    <property type="project" value="UniProtKB-SubCell"/>
</dbReference>
<keyword evidence="5" id="KW-0675">Receptor</keyword>
<protein>
    <recommendedName>
        <fullName evidence="9">Immunoglobulin V-set domain-containing protein</fullName>
    </recommendedName>
</protein>
<proteinExistence type="predicted"/>
<keyword evidence="2" id="KW-0812">Transmembrane</keyword>
<evidence type="ECO:0000256" key="2">
    <source>
        <dbReference type="ARBA" id="ARBA00022692"/>
    </source>
</evidence>
<keyword evidence="6" id="KW-0393">Immunoglobulin domain</keyword>
<dbReference type="Gene3D" id="2.60.40.10">
    <property type="entry name" value="Immunoglobulins"/>
    <property type="match status" value="1"/>
</dbReference>
<dbReference type="InterPro" id="IPR013783">
    <property type="entry name" value="Ig-like_fold"/>
</dbReference>
<evidence type="ECO:0000256" key="3">
    <source>
        <dbReference type="ARBA" id="ARBA00022989"/>
    </source>
</evidence>
<accession>A0A9X9LGG6</accession>
<evidence type="ECO:0000256" key="5">
    <source>
        <dbReference type="ARBA" id="ARBA00023170"/>
    </source>
</evidence>
<dbReference type="Proteomes" id="UP000269945">
    <property type="component" value="Unassembled WGS sequence"/>
</dbReference>
<reference evidence="7 8" key="1">
    <citation type="submission" date="2018-10" db="EMBL/GenBank/DDBJ databases">
        <authorList>
            <person name="Ekblom R."/>
            <person name="Jareborg N."/>
        </authorList>
    </citation>
    <scope>NUCLEOTIDE SEQUENCE [LARGE SCALE GENOMIC DNA]</scope>
    <source>
        <tissue evidence="7">Muscle</tissue>
    </source>
</reference>
<dbReference type="InterPro" id="IPR051117">
    <property type="entry name" value="TRG_var/const_region"/>
</dbReference>
<evidence type="ECO:0000313" key="7">
    <source>
        <dbReference type="EMBL" id="VCW67617.1"/>
    </source>
</evidence>
<sequence length="134" mass="14826">MGSSAILFCRARITVKYLHLYHHQKGKALQRLLLVSLLGSYVQMDLVLKGDKIMTKRGTDGKSCTLLILKLEKSDKDIYYCAAWELYKLASLPGPSTKGLSLSGCSRPDNFHWLWVPGVALGCPGVGFQHPDSC</sequence>
<organism evidence="7 8">
    <name type="scientific">Gulo gulo</name>
    <name type="common">Wolverine</name>
    <name type="synonym">Gluton</name>
    <dbReference type="NCBI Taxonomy" id="48420"/>
    <lineage>
        <taxon>Eukaryota</taxon>
        <taxon>Metazoa</taxon>
        <taxon>Chordata</taxon>
        <taxon>Craniata</taxon>
        <taxon>Vertebrata</taxon>
        <taxon>Euteleostomi</taxon>
        <taxon>Mammalia</taxon>
        <taxon>Eutheria</taxon>
        <taxon>Laurasiatheria</taxon>
        <taxon>Carnivora</taxon>
        <taxon>Caniformia</taxon>
        <taxon>Musteloidea</taxon>
        <taxon>Mustelidae</taxon>
        <taxon>Guloninae</taxon>
        <taxon>Gulo</taxon>
    </lineage>
</organism>
<comment type="caution">
    <text evidence="7">The sequence shown here is derived from an EMBL/GenBank/DDBJ whole genome shotgun (WGS) entry which is preliminary data.</text>
</comment>
<dbReference type="PANTHER" id="PTHR19256:SF65">
    <property type="entry name" value="T CELL RECEPTOR GAMMA CONSTANT 1-RELATED"/>
    <property type="match status" value="1"/>
</dbReference>
<keyword evidence="8" id="KW-1185">Reference proteome</keyword>
<evidence type="ECO:0000256" key="1">
    <source>
        <dbReference type="ARBA" id="ARBA00004370"/>
    </source>
</evidence>
<dbReference type="PANTHER" id="PTHR19256">
    <property type="entry name" value="T-CELL RECEPTOR GAMMA CHAIN"/>
    <property type="match status" value="1"/>
</dbReference>
<dbReference type="AlphaFoldDB" id="A0A9X9LGG6"/>
<evidence type="ECO:0000256" key="4">
    <source>
        <dbReference type="ARBA" id="ARBA00023136"/>
    </source>
</evidence>